<name>A0AAW1UYJ4_9CUCU</name>
<evidence type="ECO:0000313" key="5">
    <source>
        <dbReference type="Proteomes" id="UP001431783"/>
    </source>
</evidence>
<evidence type="ECO:0000256" key="2">
    <source>
        <dbReference type="ARBA" id="ARBA00023186"/>
    </source>
</evidence>
<dbReference type="GO" id="GO:0044571">
    <property type="term" value="P:[2Fe-2S] cluster assembly"/>
    <property type="evidence" value="ECO:0007669"/>
    <property type="project" value="InterPro"/>
</dbReference>
<dbReference type="Pfam" id="PF00226">
    <property type="entry name" value="DnaJ"/>
    <property type="match status" value="1"/>
</dbReference>
<dbReference type="Gene3D" id="1.10.287.110">
    <property type="entry name" value="DnaJ domain"/>
    <property type="match status" value="1"/>
</dbReference>
<comment type="caution">
    <text evidence="4">The sequence shown here is derived from an EMBL/GenBank/DDBJ whole genome shotgun (WGS) entry which is preliminary data.</text>
</comment>
<dbReference type="Gene3D" id="1.20.1280.20">
    <property type="entry name" value="HscB, C-terminal domain"/>
    <property type="match status" value="1"/>
</dbReference>
<dbReference type="Pfam" id="PF07743">
    <property type="entry name" value="HSCB_C"/>
    <property type="match status" value="1"/>
</dbReference>
<dbReference type="SUPFAM" id="SSF46565">
    <property type="entry name" value="Chaperone J-domain"/>
    <property type="match status" value="1"/>
</dbReference>
<keyword evidence="2" id="KW-0143">Chaperone</keyword>
<gene>
    <name evidence="4" type="ORF">WA026_015679</name>
</gene>
<dbReference type="PROSITE" id="PS50076">
    <property type="entry name" value="DNAJ_2"/>
    <property type="match status" value="1"/>
</dbReference>
<dbReference type="SMART" id="SM00271">
    <property type="entry name" value="DnaJ"/>
    <property type="match status" value="1"/>
</dbReference>
<dbReference type="GO" id="GO:0005739">
    <property type="term" value="C:mitochondrion"/>
    <property type="evidence" value="ECO:0007669"/>
    <property type="project" value="TreeGrafter"/>
</dbReference>
<dbReference type="AlphaFoldDB" id="A0AAW1UYJ4"/>
<evidence type="ECO:0000313" key="4">
    <source>
        <dbReference type="EMBL" id="KAK9886168.1"/>
    </source>
</evidence>
<dbReference type="InterPro" id="IPR009073">
    <property type="entry name" value="HscB_oligo_C"/>
</dbReference>
<dbReference type="GO" id="GO:0051087">
    <property type="term" value="F:protein-folding chaperone binding"/>
    <property type="evidence" value="ECO:0007669"/>
    <property type="project" value="InterPro"/>
</dbReference>
<proteinExistence type="inferred from homology"/>
<dbReference type="GO" id="GO:0051259">
    <property type="term" value="P:protein complex oligomerization"/>
    <property type="evidence" value="ECO:0007669"/>
    <property type="project" value="InterPro"/>
</dbReference>
<keyword evidence="5" id="KW-1185">Reference proteome</keyword>
<dbReference type="Proteomes" id="UP001431783">
    <property type="component" value="Unassembled WGS sequence"/>
</dbReference>
<dbReference type="SUPFAM" id="SSF47144">
    <property type="entry name" value="HSC20 (HSCB), C-terminal oligomerisation domain"/>
    <property type="match status" value="1"/>
</dbReference>
<comment type="similarity">
    <text evidence="1">Belongs to the HscB family.</text>
</comment>
<dbReference type="PANTHER" id="PTHR14021">
    <property type="entry name" value="IRON-SULFUR CLUSTER CO-CHAPERONE PROTEIN HSCB"/>
    <property type="match status" value="1"/>
</dbReference>
<evidence type="ECO:0000259" key="3">
    <source>
        <dbReference type="PROSITE" id="PS50076"/>
    </source>
</evidence>
<feature type="domain" description="J" evidence="3">
    <location>
        <begin position="81"/>
        <end position="144"/>
    </location>
</feature>
<reference evidence="4 5" key="1">
    <citation type="submission" date="2023-03" db="EMBL/GenBank/DDBJ databases">
        <title>Genome insight into feeding habits of ladybird beetles.</title>
        <authorList>
            <person name="Li H.-S."/>
            <person name="Huang Y.-H."/>
            <person name="Pang H."/>
        </authorList>
    </citation>
    <scope>NUCLEOTIDE SEQUENCE [LARGE SCALE GENOMIC DNA]</scope>
    <source>
        <strain evidence="4">SYSU_2023b</strain>
        <tissue evidence="4">Whole body</tissue>
    </source>
</reference>
<dbReference type="InterPro" id="IPR001623">
    <property type="entry name" value="DnaJ_domain"/>
</dbReference>
<dbReference type="InterPro" id="IPR036386">
    <property type="entry name" value="HscB_C_sf"/>
</dbReference>
<dbReference type="NCBIfam" id="TIGR00714">
    <property type="entry name" value="hscB"/>
    <property type="match status" value="1"/>
</dbReference>
<dbReference type="InterPro" id="IPR036869">
    <property type="entry name" value="J_dom_sf"/>
</dbReference>
<protein>
    <recommendedName>
        <fullName evidence="3">J domain-containing protein</fullName>
    </recommendedName>
</protein>
<dbReference type="GO" id="GO:0001671">
    <property type="term" value="F:ATPase activator activity"/>
    <property type="evidence" value="ECO:0007669"/>
    <property type="project" value="InterPro"/>
</dbReference>
<sequence length="245" mass="29043">MTSVFRSLSTYCMNKQLYSLRTNYILPLHKSLLVSTVSISERISPYSKKIKCWKCGIERQNINELFCQKCNIIQYPEVKNNYFKILHCNESFDIDFKELRGRYRHMQNILHPDKFSNSVEEKHISEGFSSLVNKAYDILRSPLKRAEHLLCLKGEIIKEDIKIEDPDYLMQIMDLNEEVERASPEELIKLNRLNLENMNNIQQEISEGFKKNDLKKVKYSIIKLRYYNSLSLHINNLLRERGLVD</sequence>
<dbReference type="EMBL" id="JARQZJ010000099">
    <property type="protein sequence ID" value="KAK9886168.1"/>
    <property type="molecule type" value="Genomic_DNA"/>
</dbReference>
<dbReference type="InterPro" id="IPR004640">
    <property type="entry name" value="HscB"/>
</dbReference>
<dbReference type="CDD" id="cd06257">
    <property type="entry name" value="DnaJ"/>
    <property type="match status" value="1"/>
</dbReference>
<organism evidence="4 5">
    <name type="scientific">Henosepilachna vigintioctopunctata</name>
    <dbReference type="NCBI Taxonomy" id="420089"/>
    <lineage>
        <taxon>Eukaryota</taxon>
        <taxon>Metazoa</taxon>
        <taxon>Ecdysozoa</taxon>
        <taxon>Arthropoda</taxon>
        <taxon>Hexapoda</taxon>
        <taxon>Insecta</taxon>
        <taxon>Pterygota</taxon>
        <taxon>Neoptera</taxon>
        <taxon>Endopterygota</taxon>
        <taxon>Coleoptera</taxon>
        <taxon>Polyphaga</taxon>
        <taxon>Cucujiformia</taxon>
        <taxon>Coccinelloidea</taxon>
        <taxon>Coccinellidae</taxon>
        <taxon>Epilachninae</taxon>
        <taxon>Epilachnini</taxon>
        <taxon>Henosepilachna</taxon>
    </lineage>
</organism>
<dbReference type="PANTHER" id="PTHR14021:SF15">
    <property type="entry name" value="IRON-SULFUR CLUSTER CO-CHAPERONE PROTEIN HSCB"/>
    <property type="match status" value="1"/>
</dbReference>
<evidence type="ECO:0000256" key="1">
    <source>
        <dbReference type="ARBA" id="ARBA00010476"/>
    </source>
</evidence>
<accession>A0AAW1UYJ4</accession>